<dbReference type="AlphaFoldDB" id="A0A060WQY8"/>
<evidence type="ECO:0000256" key="1">
    <source>
        <dbReference type="SAM" id="Phobius"/>
    </source>
</evidence>
<dbReference type="PaxDb" id="8022-A0A060WQY8"/>
<dbReference type="EMBL" id="FR904675">
    <property type="protein sequence ID" value="CDQ69566.1"/>
    <property type="molecule type" value="Genomic_DNA"/>
</dbReference>
<organism evidence="2 3">
    <name type="scientific">Oncorhynchus mykiss</name>
    <name type="common">Rainbow trout</name>
    <name type="synonym">Salmo gairdneri</name>
    <dbReference type="NCBI Taxonomy" id="8022"/>
    <lineage>
        <taxon>Eukaryota</taxon>
        <taxon>Metazoa</taxon>
        <taxon>Chordata</taxon>
        <taxon>Craniata</taxon>
        <taxon>Vertebrata</taxon>
        <taxon>Euteleostomi</taxon>
        <taxon>Actinopterygii</taxon>
        <taxon>Neopterygii</taxon>
        <taxon>Teleostei</taxon>
        <taxon>Protacanthopterygii</taxon>
        <taxon>Salmoniformes</taxon>
        <taxon>Salmonidae</taxon>
        <taxon>Salmoninae</taxon>
        <taxon>Oncorhynchus</taxon>
    </lineage>
</organism>
<name>A0A060WQY8_ONCMY</name>
<evidence type="ECO:0000313" key="2">
    <source>
        <dbReference type="EMBL" id="CDQ69566.1"/>
    </source>
</evidence>
<proteinExistence type="predicted"/>
<dbReference type="Proteomes" id="UP000193380">
    <property type="component" value="Chromosome 22"/>
</dbReference>
<sequence>MTMAHGVCDRAISFIAVLFTLNVCTSLCGNLIRHVYCSNRSILNLACLPTPINNIYGKFVHDLSLTLSSSTFLYHQFLLRQDPVSLSDEKE</sequence>
<reference evidence="2 3" key="1">
    <citation type="journal article" date="2014" name="Nat. Commun.">
        <title>The rainbow trout genome provides novel insights into evolution after whole-genome duplication in vertebrates.</title>
        <authorList>
            <person name="Berthelot C."/>
            <person name="Brunet F."/>
            <person name="Chalopin D."/>
            <person name="Juanchich A."/>
            <person name="Bernard M."/>
            <person name="Noel B."/>
            <person name="Bento P."/>
            <person name="Da Silva C."/>
            <person name="Labadie K."/>
            <person name="Alberti A."/>
            <person name="Aury J.M."/>
            <person name="Louis A."/>
            <person name="Dehais P."/>
            <person name="Bardou P."/>
            <person name="Montfort J."/>
            <person name="Klopp C."/>
            <person name="Cabau C."/>
            <person name="Gaspin C."/>
            <person name="Thorgaard G.H."/>
            <person name="Boussaha M."/>
            <person name="Quillet E."/>
            <person name="Guyomard R."/>
            <person name="Galiana D."/>
            <person name="Bobe J."/>
            <person name="Volff J.N."/>
            <person name="Genet C."/>
            <person name="Wincker P."/>
            <person name="Jaillon O."/>
            <person name="Roest Crollius H."/>
            <person name="Guiguen Y."/>
        </authorList>
    </citation>
    <scope>NUCLEOTIDE SEQUENCE [LARGE SCALE GENOMIC DNA]</scope>
</reference>
<evidence type="ECO:0000313" key="3">
    <source>
        <dbReference type="Proteomes" id="UP000193380"/>
    </source>
</evidence>
<keyword evidence="1" id="KW-0812">Transmembrane</keyword>
<keyword evidence="1" id="KW-1133">Transmembrane helix</keyword>
<gene>
    <name evidence="2" type="ORF">GSONMT00060075001</name>
</gene>
<protein>
    <submittedName>
        <fullName evidence="2">Uncharacterized protein</fullName>
    </submittedName>
</protein>
<keyword evidence="1" id="KW-0472">Membrane</keyword>
<feature type="transmembrane region" description="Helical" evidence="1">
    <location>
        <begin position="12"/>
        <end position="32"/>
    </location>
</feature>
<accession>A0A060WQY8</accession>
<dbReference type="STRING" id="8022.A0A060WQY8"/>